<evidence type="ECO:0000256" key="3">
    <source>
        <dbReference type="ARBA" id="ARBA00022692"/>
    </source>
</evidence>
<protein>
    <recommendedName>
        <fullName evidence="7">Fatty acid hydroxylase domain-containing protein</fullName>
    </recommendedName>
</protein>
<keyword evidence="3 6" id="KW-0812">Transmembrane</keyword>
<dbReference type="GO" id="GO:0016020">
    <property type="term" value="C:membrane"/>
    <property type="evidence" value="ECO:0007669"/>
    <property type="project" value="UniProtKB-SubCell"/>
</dbReference>
<dbReference type="PANTHER" id="PTHR11863">
    <property type="entry name" value="STEROL DESATURASE"/>
    <property type="match status" value="1"/>
</dbReference>
<keyword evidence="4 6" id="KW-1133">Transmembrane helix</keyword>
<dbReference type="GO" id="GO:0005506">
    <property type="term" value="F:iron ion binding"/>
    <property type="evidence" value="ECO:0007669"/>
    <property type="project" value="InterPro"/>
</dbReference>
<evidence type="ECO:0000256" key="5">
    <source>
        <dbReference type="ARBA" id="ARBA00023136"/>
    </source>
</evidence>
<evidence type="ECO:0000256" key="2">
    <source>
        <dbReference type="ARBA" id="ARBA00009324"/>
    </source>
</evidence>
<feature type="transmembrane region" description="Helical" evidence="6">
    <location>
        <begin position="23"/>
        <end position="45"/>
    </location>
</feature>
<feature type="transmembrane region" description="Helical" evidence="6">
    <location>
        <begin position="157"/>
        <end position="180"/>
    </location>
</feature>
<comment type="subcellular location">
    <subcellularLocation>
        <location evidence="1">Membrane</location>
    </subcellularLocation>
</comment>
<reference evidence="8" key="1">
    <citation type="journal article" date="2020" name="bioRxiv">
        <title>Comparative genomics of Chlamydomonas.</title>
        <authorList>
            <person name="Craig R.J."/>
            <person name="Hasan A.R."/>
            <person name="Ness R.W."/>
            <person name="Keightley P.D."/>
        </authorList>
    </citation>
    <scope>NUCLEOTIDE SEQUENCE</scope>
    <source>
        <strain evidence="8">CCAP 11/70</strain>
    </source>
</reference>
<dbReference type="InterPro" id="IPR006694">
    <property type="entry name" value="Fatty_acid_hydroxylase"/>
</dbReference>
<feature type="transmembrane region" description="Helical" evidence="6">
    <location>
        <begin position="97"/>
        <end position="120"/>
    </location>
</feature>
<comment type="similarity">
    <text evidence="2">Belongs to the sterol desaturase family.</text>
</comment>
<dbReference type="GO" id="GO:0016491">
    <property type="term" value="F:oxidoreductase activity"/>
    <property type="evidence" value="ECO:0007669"/>
    <property type="project" value="InterPro"/>
</dbReference>
<dbReference type="OrthoDB" id="1658724at2759"/>
<evidence type="ECO:0000313" key="9">
    <source>
        <dbReference type="Proteomes" id="UP000612055"/>
    </source>
</evidence>
<dbReference type="EMBL" id="JAEHOE010000170">
    <property type="protein sequence ID" value="KAG2483646.1"/>
    <property type="molecule type" value="Genomic_DNA"/>
</dbReference>
<evidence type="ECO:0000256" key="4">
    <source>
        <dbReference type="ARBA" id="ARBA00022989"/>
    </source>
</evidence>
<name>A0A835XH38_9CHLO</name>
<evidence type="ECO:0000256" key="6">
    <source>
        <dbReference type="SAM" id="Phobius"/>
    </source>
</evidence>
<dbReference type="InterPro" id="IPR050307">
    <property type="entry name" value="Sterol_Desaturase_Related"/>
</dbReference>
<feature type="domain" description="Fatty acid hydroxylase" evidence="7">
    <location>
        <begin position="119"/>
        <end position="259"/>
    </location>
</feature>
<comment type="caution">
    <text evidence="8">The sequence shown here is derived from an EMBL/GenBank/DDBJ whole genome shotgun (WGS) entry which is preliminary data.</text>
</comment>
<gene>
    <name evidence="8" type="ORF">HYH03_017522</name>
</gene>
<keyword evidence="5 6" id="KW-0472">Membrane</keyword>
<evidence type="ECO:0000313" key="8">
    <source>
        <dbReference type="EMBL" id="KAG2483646.1"/>
    </source>
</evidence>
<proteinExistence type="inferred from homology"/>
<organism evidence="8 9">
    <name type="scientific">Edaphochlamys debaryana</name>
    <dbReference type="NCBI Taxonomy" id="47281"/>
    <lineage>
        <taxon>Eukaryota</taxon>
        <taxon>Viridiplantae</taxon>
        <taxon>Chlorophyta</taxon>
        <taxon>core chlorophytes</taxon>
        <taxon>Chlorophyceae</taxon>
        <taxon>CS clade</taxon>
        <taxon>Chlamydomonadales</taxon>
        <taxon>Chlamydomonadales incertae sedis</taxon>
        <taxon>Edaphochlamys</taxon>
    </lineage>
</organism>
<accession>A0A835XH38</accession>
<evidence type="ECO:0000256" key="1">
    <source>
        <dbReference type="ARBA" id="ARBA00004370"/>
    </source>
</evidence>
<dbReference type="Proteomes" id="UP000612055">
    <property type="component" value="Unassembled WGS sequence"/>
</dbReference>
<dbReference type="Pfam" id="PF04116">
    <property type="entry name" value="FA_hydroxylase"/>
    <property type="match status" value="1"/>
</dbReference>
<dbReference type="GO" id="GO:0008610">
    <property type="term" value="P:lipid biosynthetic process"/>
    <property type="evidence" value="ECO:0007669"/>
    <property type="project" value="InterPro"/>
</dbReference>
<evidence type="ECO:0000259" key="7">
    <source>
        <dbReference type="Pfam" id="PF04116"/>
    </source>
</evidence>
<dbReference type="AlphaFoldDB" id="A0A835XH38"/>
<keyword evidence="9" id="KW-1185">Reference proteome</keyword>
<sequence length="288" mass="32629">MAASLVEHALAQISLVPLYGGGFWVAFTQLVVFYYTVGALLHFVVPRIVPVKGIQVQPRKQGDVLRDAIYSIGPLAVKAGVWAAVEELHRRGWSLTYTGPISGTASLAYCALCVCLLDYLHDTWFYWTHRLLHWGPLYRTVHLIHHKSKAPSAFTGYSFHVVEALIVFANEVLVCFLFPLHMGLHRYYHLYTTLIHEGGHVGYELAPFIPTMEGAVTLLLRGVRPCDALNTVQHHDMHHRYPTKHFSLYFTHWDRICGTLHPSYYKDLFSYFPTRPVPAAAKSAAAMR</sequence>